<feature type="region of interest" description="Disordered" evidence="1">
    <location>
        <begin position="319"/>
        <end position="339"/>
    </location>
</feature>
<dbReference type="SUPFAM" id="SSF56112">
    <property type="entry name" value="Protein kinase-like (PK-like)"/>
    <property type="match status" value="1"/>
</dbReference>
<dbReference type="InterPro" id="IPR008271">
    <property type="entry name" value="Ser/Thr_kinase_AS"/>
</dbReference>
<dbReference type="Proteomes" id="UP000694569">
    <property type="component" value="Unplaced"/>
</dbReference>
<organism evidence="3 4">
    <name type="scientific">Leptobrachium leishanense</name>
    <name type="common">Leishan spiny toad</name>
    <dbReference type="NCBI Taxonomy" id="445787"/>
    <lineage>
        <taxon>Eukaryota</taxon>
        <taxon>Metazoa</taxon>
        <taxon>Chordata</taxon>
        <taxon>Craniata</taxon>
        <taxon>Vertebrata</taxon>
        <taxon>Euteleostomi</taxon>
        <taxon>Amphibia</taxon>
        <taxon>Batrachia</taxon>
        <taxon>Anura</taxon>
        <taxon>Pelobatoidea</taxon>
        <taxon>Megophryidae</taxon>
        <taxon>Leptobrachium</taxon>
    </lineage>
</organism>
<dbReference type="PANTHER" id="PTHR44329">
    <property type="entry name" value="SERINE/THREONINE-PROTEIN KINASE TNNI3K-RELATED"/>
    <property type="match status" value="1"/>
</dbReference>
<dbReference type="OrthoDB" id="4062651at2759"/>
<dbReference type="SMART" id="SM00220">
    <property type="entry name" value="S_TKc"/>
    <property type="match status" value="1"/>
</dbReference>
<keyword evidence="4" id="KW-1185">Reference proteome</keyword>
<accession>A0A8C5QFK0</accession>
<proteinExistence type="predicted"/>
<protein>
    <recommendedName>
        <fullName evidence="2">Protein kinase domain-containing protein</fullName>
    </recommendedName>
</protein>
<dbReference type="InterPro" id="IPR011009">
    <property type="entry name" value="Kinase-like_dom_sf"/>
</dbReference>
<dbReference type="GeneTree" id="ENSGT00940000160206"/>
<dbReference type="PROSITE" id="PS50011">
    <property type="entry name" value="PROTEIN_KINASE_DOM"/>
    <property type="match status" value="1"/>
</dbReference>
<evidence type="ECO:0000259" key="2">
    <source>
        <dbReference type="PROSITE" id="PS50011"/>
    </source>
</evidence>
<evidence type="ECO:0000256" key="1">
    <source>
        <dbReference type="SAM" id="MobiDB-lite"/>
    </source>
</evidence>
<feature type="domain" description="Protein kinase" evidence="2">
    <location>
        <begin position="9"/>
        <end position="277"/>
    </location>
</feature>
<dbReference type="PROSITE" id="PS00108">
    <property type="entry name" value="PROTEIN_KINASE_ST"/>
    <property type="match status" value="1"/>
</dbReference>
<dbReference type="GO" id="GO:0005524">
    <property type="term" value="F:ATP binding"/>
    <property type="evidence" value="ECO:0007669"/>
    <property type="project" value="InterPro"/>
</dbReference>
<reference evidence="3" key="2">
    <citation type="submission" date="2025-09" db="UniProtKB">
        <authorList>
            <consortium name="Ensembl"/>
        </authorList>
    </citation>
    <scope>IDENTIFICATION</scope>
</reference>
<dbReference type="InterPro" id="IPR000719">
    <property type="entry name" value="Prot_kinase_dom"/>
</dbReference>
<reference evidence="3" key="1">
    <citation type="submission" date="2025-08" db="UniProtKB">
        <authorList>
            <consortium name="Ensembl"/>
        </authorList>
    </citation>
    <scope>IDENTIFICATION</scope>
</reference>
<evidence type="ECO:0000313" key="4">
    <source>
        <dbReference type="Proteomes" id="UP000694569"/>
    </source>
</evidence>
<dbReference type="PANTHER" id="PTHR44329:SF297">
    <property type="entry name" value="RECEPTOR-INTERACTING SERINE_THREONINE-PROTEIN KINASE 3"/>
    <property type="match status" value="1"/>
</dbReference>
<name>A0A8C5QFK0_9ANUR</name>
<dbReference type="Pfam" id="PF07714">
    <property type="entry name" value="PK_Tyr_Ser-Thr"/>
    <property type="match status" value="1"/>
</dbReference>
<dbReference type="InterPro" id="IPR001245">
    <property type="entry name" value="Ser-Thr/Tyr_kinase_cat_dom"/>
</dbReference>
<dbReference type="Gene3D" id="1.10.510.10">
    <property type="entry name" value="Transferase(Phosphotransferase) domain 1"/>
    <property type="match status" value="1"/>
</dbReference>
<dbReference type="InterPro" id="IPR051681">
    <property type="entry name" value="Ser/Thr_Kinases-Pseudokinases"/>
</dbReference>
<dbReference type="GO" id="GO:0004706">
    <property type="term" value="F:JUN kinase kinase kinase activity"/>
    <property type="evidence" value="ECO:0007669"/>
    <property type="project" value="TreeGrafter"/>
</dbReference>
<dbReference type="AlphaFoldDB" id="A0A8C5QFK0"/>
<sequence>MLPLPPGDVEEMELVQKGGFGVVYRGRSQTLGMTVALKVIQGSYIEDLMKELRKESNIMLKASHPYVLHLLGVYEKREGDLIKPCLVMEYMPHGSLCTFLSSQPDVPCALRFRILHQVVLGMKYLHSLQPPIIHRDLKPANVLLNAYLDVKITDFGLSNILGSSSSRHGSCAGTLAYMPPEAITDLNYKPTKAYDVYSFGILMWSVFTGENPYGNAPNHLIVLKVPEMQRPDETALNRWDGVKIMPEAKQLMRKCWDGDAECRPSFHDCYSVTSRSVKQYEGEMDSTVEKCLEHLRRPHPSTKVDSDVSLRVSDFQQRYNQSRTPTLRDEESGALNTSDDLSTFNEKTEFAGRLCVTAVYSNRVYVACVTRSHLTQGLLYSPIR</sequence>
<dbReference type="Ensembl" id="ENSLLET00000038197.1">
    <property type="protein sequence ID" value="ENSLLEP00000036776.1"/>
    <property type="gene ID" value="ENSLLEG00000023237.1"/>
</dbReference>
<evidence type="ECO:0000313" key="3">
    <source>
        <dbReference type="Ensembl" id="ENSLLEP00000036776.1"/>
    </source>
</evidence>